<evidence type="ECO:0000256" key="2">
    <source>
        <dbReference type="SAM" id="Phobius"/>
    </source>
</evidence>
<sequence>MISALGPCLTMNDTTGSSNIWSNITSGTLFTDTTFTTMKSIQMFEDDGANYSFVANECVDNTTTTDVTGRWCSNVDFNTGSLILDVFPDRSAQLTYYRQSDKNSLVQLVTTCPASGYPLLFDNNGFVFSVSEVVYGWDPCLPRSTDKATFTPPVQSITSSASLGTITMVSADNVLLQLSKSVCGFDLPIKPADVVMCPELPGVAASASVNEVCIAGLCRPMKSVEWAPEAVASGGSSWLTGSAAVGTEILLESLAKPSNVDGGTITACYPQCFIDTSNCSQAAFFVSHILMCYVDRGEKVSAAELLIATFVNNSCSNASLLASISMMMEVNLFGGLSTVQPQCTHGGVALTRLYLNGSASIVLATSYGVTTYNTTQLDSDGEAVPGTVNNVAGLNARCTSCVSLWLQRLYPSPLILIAVNAVINVLLVFLANYFIQPLIGPRLVKLQALLSSILGSLSERDAEANEKWMLKCLKPYMATPLEIELHVDKVCSVVNAQRSTRNVVARNEEGETSDVVEVQRTTSESESNEIEDAPTAPPTNSSIAADEAEQETPNALLLDADTVFRSILVEKIMGGRMLACASEASIARLVELRNCCELEQGVEPIPPKRSFRFPIGKKNDVDLVVTQEDETAQNLLEINNDEVELLEDVDDDDDETSKAFSQSQQSLDDMITAVVTDTTIEWQPYVFAEEWLDNEFLLTKDWMLALNAIMLLALMGKAAFVVDTSPTLIGSWEGYTEFYFLLLSGSTPVALLINAMIRVNYSKSFSASAVTNNRLALLYTALTDPFLMIPFMCILPALVTHIIPGLLIFPFLPVVGIALVAITMKIRTKLPNAVDLRGKLLMTRSFTTIGCIATRVMFRQVVMFVCFAGVQFAFSYMMMFYAARNGTLTVSSGSWWGIVEADFDARSTVCVLEQLKESVETSWNLVYAQFV</sequence>
<keyword evidence="2 3" id="KW-0812">Transmembrane</keyword>
<dbReference type="AlphaFoldDB" id="A0A0S4JF85"/>
<dbReference type="Proteomes" id="UP000051952">
    <property type="component" value="Unassembled WGS sequence"/>
</dbReference>
<protein>
    <submittedName>
        <fullName evidence="3">Transmembrane protein, putative</fullName>
    </submittedName>
</protein>
<accession>A0A0S4JF85</accession>
<evidence type="ECO:0000256" key="1">
    <source>
        <dbReference type="SAM" id="MobiDB-lite"/>
    </source>
</evidence>
<feature type="region of interest" description="Disordered" evidence="1">
    <location>
        <begin position="504"/>
        <end position="551"/>
    </location>
</feature>
<feature type="transmembrane region" description="Helical" evidence="2">
    <location>
        <begin position="777"/>
        <end position="799"/>
    </location>
</feature>
<organism evidence="3 4">
    <name type="scientific">Bodo saltans</name>
    <name type="common">Flagellated protozoan</name>
    <dbReference type="NCBI Taxonomy" id="75058"/>
    <lineage>
        <taxon>Eukaryota</taxon>
        <taxon>Discoba</taxon>
        <taxon>Euglenozoa</taxon>
        <taxon>Kinetoplastea</taxon>
        <taxon>Metakinetoplastina</taxon>
        <taxon>Eubodonida</taxon>
        <taxon>Bodonidae</taxon>
        <taxon>Bodo</taxon>
    </lineage>
</organism>
<name>A0A0S4JF85_BODSA</name>
<gene>
    <name evidence="3" type="ORF">BSAL_17270</name>
</gene>
<keyword evidence="2" id="KW-1133">Transmembrane helix</keyword>
<keyword evidence="2" id="KW-0472">Membrane</keyword>
<feature type="transmembrane region" description="Helical" evidence="2">
    <location>
        <begin position="702"/>
        <end position="722"/>
    </location>
</feature>
<feature type="transmembrane region" description="Helical" evidence="2">
    <location>
        <begin position="414"/>
        <end position="435"/>
    </location>
</feature>
<feature type="transmembrane region" description="Helical" evidence="2">
    <location>
        <begin position="738"/>
        <end position="757"/>
    </location>
</feature>
<dbReference type="EMBL" id="CYKH01001671">
    <property type="protein sequence ID" value="CUG88784.1"/>
    <property type="molecule type" value="Genomic_DNA"/>
</dbReference>
<evidence type="ECO:0000313" key="4">
    <source>
        <dbReference type="Proteomes" id="UP000051952"/>
    </source>
</evidence>
<proteinExistence type="predicted"/>
<feature type="transmembrane region" description="Helical" evidence="2">
    <location>
        <begin position="861"/>
        <end position="883"/>
    </location>
</feature>
<evidence type="ECO:0000313" key="3">
    <source>
        <dbReference type="EMBL" id="CUG88784.1"/>
    </source>
</evidence>
<keyword evidence="4" id="KW-1185">Reference proteome</keyword>
<dbReference type="VEuPathDB" id="TriTrypDB:BSAL_17270"/>
<feature type="transmembrane region" description="Helical" evidence="2">
    <location>
        <begin position="805"/>
        <end position="822"/>
    </location>
</feature>
<reference evidence="4" key="1">
    <citation type="submission" date="2015-09" db="EMBL/GenBank/DDBJ databases">
        <authorList>
            <consortium name="Pathogen Informatics"/>
        </authorList>
    </citation>
    <scope>NUCLEOTIDE SEQUENCE [LARGE SCALE GENOMIC DNA]</scope>
    <source>
        <strain evidence="4">Lake Konstanz</strain>
    </source>
</reference>